<dbReference type="STRING" id="1678637.AC230_11020"/>
<sequence>MPHGDGHAHEDLLAADEKSYGFTSGTGEPLKPSTDYNHWKRLLHKAGIRDVRHTASTACSVCRSGS</sequence>
<reference evidence="3" key="1">
    <citation type="submission" date="2015-07" db="EMBL/GenBank/DDBJ databases">
        <title>Draft genome sequence of Streptomyces sp. CMAA 1322, a bacterium isolated from Caatinga biome, from dry forest semiarid of Brazil.</title>
        <authorList>
            <person name="Santos S.N."/>
            <person name="Gacesa R."/>
            <person name="Taketani R.G."/>
            <person name="Long P.F."/>
            <person name="Melo I.S."/>
        </authorList>
    </citation>
    <scope>NUCLEOTIDE SEQUENCE [LARGE SCALE GENOMIC DNA]</scope>
    <source>
        <strain evidence="3">CMAA 1322</strain>
    </source>
</reference>
<dbReference type="EMBL" id="LFXA01000005">
    <property type="protein sequence ID" value="KNB52470.1"/>
    <property type="molecule type" value="Genomic_DNA"/>
</dbReference>
<evidence type="ECO:0000256" key="1">
    <source>
        <dbReference type="SAM" id="MobiDB-lite"/>
    </source>
</evidence>
<proteinExistence type="predicted"/>
<protein>
    <submittedName>
        <fullName evidence="2">Uncharacterized protein</fullName>
    </submittedName>
</protein>
<gene>
    <name evidence="2" type="ORF">AC230_11020</name>
</gene>
<organism evidence="2 3">
    <name type="scientific">Streptomyces caatingaensis</name>
    <dbReference type="NCBI Taxonomy" id="1678637"/>
    <lineage>
        <taxon>Bacteria</taxon>
        <taxon>Bacillati</taxon>
        <taxon>Actinomycetota</taxon>
        <taxon>Actinomycetes</taxon>
        <taxon>Kitasatosporales</taxon>
        <taxon>Streptomycetaceae</taxon>
        <taxon>Streptomyces</taxon>
    </lineage>
</organism>
<feature type="region of interest" description="Disordered" evidence="1">
    <location>
        <begin position="1"/>
        <end position="34"/>
    </location>
</feature>
<evidence type="ECO:0000313" key="3">
    <source>
        <dbReference type="Proteomes" id="UP000037288"/>
    </source>
</evidence>
<dbReference type="Gene3D" id="1.10.443.10">
    <property type="entry name" value="Intergrase catalytic core"/>
    <property type="match status" value="1"/>
</dbReference>
<feature type="compositionally biased region" description="Basic and acidic residues" evidence="1">
    <location>
        <begin position="1"/>
        <end position="19"/>
    </location>
</feature>
<dbReference type="AlphaFoldDB" id="A0A0K9XGF5"/>
<comment type="caution">
    <text evidence="2">The sequence shown here is derived from an EMBL/GenBank/DDBJ whole genome shotgun (WGS) entry which is preliminary data.</text>
</comment>
<dbReference type="InterPro" id="IPR013762">
    <property type="entry name" value="Integrase-like_cat_sf"/>
</dbReference>
<dbReference type="PATRIC" id="fig|1678637.3.peg.2385"/>
<evidence type="ECO:0000313" key="2">
    <source>
        <dbReference type="EMBL" id="KNB52470.1"/>
    </source>
</evidence>
<dbReference type="GO" id="GO:0003677">
    <property type="term" value="F:DNA binding"/>
    <property type="evidence" value="ECO:0007669"/>
    <property type="project" value="InterPro"/>
</dbReference>
<accession>A0A0K9XGF5</accession>
<dbReference type="GO" id="GO:0006310">
    <property type="term" value="P:DNA recombination"/>
    <property type="evidence" value="ECO:0007669"/>
    <property type="project" value="InterPro"/>
</dbReference>
<dbReference type="Proteomes" id="UP000037288">
    <property type="component" value="Unassembled WGS sequence"/>
</dbReference>
<keyword evidence="3" id="KW-1185">Reference proteome</keyword>
<name>A0A0K9XGF5_9ACTN</name>
<dbReference type="RefSeq" id="WP_049715943.1">
    <property type="nucleotide sequence ID" value="NZ_LFXA01000005.1"/>
</dbReference>
<dbReference type="OrthoDB" id="9805859at2"/>
<dbReference type="GO" id="GO:0015074">
    <property type="term" value="P:DNA integration"/>
    <property type="evidence" value="ECO:0007669"/>
    <property type="project" value="InterPro"/>
</dbReference>